<accession>A0A1I4FX50</accession>
<evidence type="ECO:0000313" key="2">
    <source>
        <dbReference type="EMBL" id="SFL21577.1"/>
    </source>
</evidence>
<evidence type="ECO:0000259" key="1">
    <source>
        <dbReference type="Pfam" id="PF12705"/>
    </source>
</evidence>
<keyword evidence="3" id="KW-1185">Reference proteome</keyword>
<sequence length="361" mass="41703">MEPTAATLVPKIGKESFTQWQQHREIRQNIKSGKTWFNLPPPEKPPERHSPHQLNQCHRKVYYQQLNAPEESRDPSGIFWTGTQFEEEWMMPYLEHIANESGAYIRNSMWVDYTVDTDVGPIHIRGMTDPVIVDEDSRPILLTEIKTKQSVKYATEPSDHHVAQAYAYLRGLSEEWEVDLRDAVLIYGDRTTLEIQVFHIEFDLDRWQDLVVAWATNHTVFRMNRELPPADPEFGWECKFCSFKHRCGRAKDSKFSDVDAYGFLPLFNEYPEAKVIEYLDSHDGAKLTPTLASRYPDLIDQYEVYEWACQRCSAIYSFGVIEWDGNTESLPLCPGCANEAIPVPLAEPGPEAQRILDEDAQ</sequence>
<dbReference type="STRING" id="553466.SAMN04487950_2848"/>
<organism evidence="2 3">
    <name type="scientific">Halogranum rubrum</name>
    <dbReference type="NCBI Taxonomy" id="553466"/>
    <lineage>
        <taxon>Archaea</taxon>
        <taxon>Methanobacteriati</taxon>
        <taxon>Methanobacteriota</taxon>
        <taxon>Stenosarchaea group</taxon>
        <taxon>Halobacteria</taxon>
        <taxon>Halobacteriales</taxon>
        <taxon>Haloferacaceae</taxon>
    </lineage>
</organism>
<dbReference type="Pfam" id="PF12705">
    <property type="entry name" value="PDDEXK_1"/>
    <property type="match status" value="1"/>
</dbReference>
<dbReference type="InterPro" id="IPR011604">
    <property type="entry name" value="PDDEXK-like_dom_sf"/>
</dbReference>
<proteinExistence type="predicted"/>
<protein>
    <submittedName>
        <fullName evidence="2">CRISPR/Cas system-associated exonuclease Cas4, RecB family</fullName>
    </submittedName>
</protein>
<feature type="domain" description="PD-(D/E)XK endonuclease-like" evidence="1">
    <location>
        <begin position="86"/>
        <end position="247"/>
    </location>
</feature>
<keyword evidence="2" id="KW-0540">Nuclease</keyword>
<name>A0A1I4FX50_9EURY</name>
<gene>
    <name evidence="2" type="ORF">SAMN04487950_2848</name>
</gene>
<reference evidence="3" key="1">
    <citation type="submission" date="2016-10" db="EMBL/GenBank/DDBJ databases">
        <authorList>
            <person name="Varghese N."/>
            <person name="Submissions S."/>
        </authorList>
    </citation>
    <scope>NUCLEOTIDE SEQUENCE [LARGE SCALE GENOMIC DNA]</scope>
    <source>
        <strain evidence="3">CGMCC 1.7738</strain>
    </source>
</reference>
<dbReference type="RefSeq" id="WP_089870103.1">
    <property type="nucleotide sequence ID" value="NZ_FOTC01000003.1"/>
</dbReference>
<keyword evidence="2" id="KW-0269">Exonuclease</keyword>
<evidence type="ECO:0000313" key="3">
    <source>
        <dbReference type="Proteomes" id="UP000199607"/>
    </source>
</evidence>
<keyword evidence="2" id="KW-0378">Hydrolase</keyword>
<dbReference type="EMBL" id="FOTC01000003">
    <property type="protein sequence ID" value="SFL21577.1"/>
    <property type="molecule type" value="Genomic_DNA"/>
</dbReference>
<dbReference type="AlphaFoldDB" id="A0A1I4FX50"/>
<dbReference type="Gene3D" id="3.90.320.10">
    <property type="match status" value="1"/>
</dbReference>
<dbReference type="InterPro" id="IPR038726">
    <property type="entry name" value="PDDEXK_AddAB-type"/>
</dbReference>
<dbReference type="Proteomes" id="UP000199607">
    <property type="component" value="Unassembled WGS sequence"/>
</dbReference>
<dbReference type="GO" id="GO:0004527">
    <property type="term" value="F:exonuclease activity"/>
    <property type="evidence" value="ECO:0007669"/>
    <property type="project" value="UniProtKB-KW"/>
</dbReference>